<gene>
    <name evidence="2" type="ORF">SAMN04487997_3051</name>
</gene>
<keyword evidence="3" id="KW-1185">Reference proteome</keyword>
<dbReference type="RefSeq" id="WP_175483784.1">
    <property type="nucleotide sequence ID" value="NZ_FNYC01000006.1"/>
</dbReference>
<dbReference type="AlphaFoldDB" id="A0A1H6XXN0"/>
<dbReference type="STRING" id="529704.SAMN02927913_2390"/>
<keyword evidence="1" id="KW-0812">Transmembrane</keyword>
<sequence>MGCLPVPSLFLLGFGIGYAVDGASGALWGAGLGLGLGLIGVGWMIRLMRGRR</sequence>
<evidence type="ECO:0000256" key="1">
    <source>
        <dbReference type="SAM" id="Phobius"/>
    </source>
</evidence>
<keyword evidence="1" id="KW-1133">Transmembrane helix</keyword>
<reference evidence="2 3" key="1">
    <citation type="submission" date="2016-10" db="EMBL/GenBank/DDBJ databases">
        <authorList>
            <person name="de Groot N.N."/>
        </authorList>
    </citation>
    <scope>NUCLEOTIDE SEQUENCE [LARGE SCALE GENOMIC DNA]</scope>
    <source>
        <strain evidence="2 3">DSM 26515</strain>
    </source>
</reference>
<dbReference type="Proteomes" id="UP000199420">
    <property type="component" value="Unassembled WGS sequence"/>
</dbReference>
<keyword evidence="1" id="KW-0472">Membrane</keyword>
<proteinExistence type="predicted"/>
<name>A0A1H6XXN0_9GAMM</name>
<evidence type="ECO:0000313" key="2">
    <source>
        <dbReference type="EMBL" id="SEJ33781.1"/>
    </source>
</evidence>
<dbReference type="EMBL" id="FNYC01000006">
    <property type="protein sequence ID" value="SEJ33781.1"/>
    <property type="molecule type" value="Genomic_DNA"/>
</dbReference>
<organism evidence="2 3">
    <name type="scientific">Frateuria terrea</name>
    <dbReference type="NCBI Taxonomy" id="529704"/>
    <lineage>
        <taxon>Bacteria</taxon>
        <taxon>Pseudomonadati</taxon>
        <taxon>Pseudomonadota</taxon>
        <taxon>Gammaproteobacteria</taxon>
        <taxon>Lysobacterales</taxon>
        <taxon>Rhodanobacteraceae</taxon>
        <taxon>Frateuria</taxon>
    </lineage>
</organism>
<feature type="transmembrane region" description="Helical" evidence="1">
    <location>
        <begin position="29"/>
        <end position="48"/>
    </location>
</feature>
<evidence type="ECO:0000313" key="3">
    <source>
        <dbReference type="Proteomes" id="UP000199420"/>
    </source>
</evidence>
<accession>A0A1H6XXN0</accession>
<protein>
    <submittedName>
        <fullName evidence="2">Uncharacterized protein</fullName>
    </submittedName>
</protein>